<feature type="transmembrane region" description="Helical" evidence="8">
    <location>
        <begin position="417"/>
        <end position="435"/>
    </location>
</feature>
<comment type="subcellular location">
    <subcellularLocation>
        <location evidence="1">Membrane</location>
        <topology evidence="1">Multi-pass membrane protein</topology>
    </subcellularLocation>
</comment>
<dbReference type="InterPro" id="IPR005828">
    <property type="entry name" value="MFS_sugar_transport-like"/>
</dbReference>
<dbReference type="GO" id="GO:0005351">
    <property type="term" value="F:carbohydrate:proton symporter activity"/>
    <property type="evidence" value="ECO:0007669"/>
    <property type="project" value="TreeGrafter"/>
</dbReference>
<feature type="compositionally biased region" description="Basic and acidic residues" evidence="7">
    <location>
        <begin position="493"/>
        <end position="503"/>
    </location>
</feature>
<dbReference type="Pfam" id="PF00083">
    <property type="entry name" value="Sugar_tr"/>
    <property type="match status" value="1"/>
</dbReference>
<comment type="caution">
    <text evidence="10">The sequence shown here is derived from an EMBL/GenBank/DDBJ whole genome shotgun (WGS) entry which is preliminary data.</text>
</comment>
<feature type="transmembrane region" description="Helical" evidence="8">
    <location>
        <begin position="98"/>
        <end position="116"/>
    </location>
</feature>
<dbReference type="SUPFAM" id="SSF103473">
    <property type="entry name" value="MFS general substrate transporter"/>
    <property type="match status" value="1"/>
</dbReference>
<sequence>MIGAPEYTTWRNNTNTSWWKDPGLRRSMVHVFVLYLCVFTFGYDGSLLNGLQTLPQWQTYFNHPAGQQLGLISASFYFPKIVTPVIASWIADRFGRRWCLLVGSVISVAGGLVQTFANGPGMFMGGRAMLGGGLAFQATVAPPLIAEICHPRLRSVAAGTYLCTYYVGSTTSAWLCYGLLGWSSTWAWRLPCLVQIMGTFIVGVYISCGLMVESPRWLFSKGRDGQACADLARMHANGDVEDELVTMEIKEIKDGLERDSAAGSTSYLAFFKTPGNRKRLLVVIVLASGTQLNGIGLVSYYLSPILKLIGITNATQQAGINGGLAIWNLIVATTAAQFVERLGRRPLWLIGNAGMLAAFAIVTGLSGSFAAVPNTSVGTAVIPFLYIFYGFYDIAWTVLPNLCEHPEIVPYALRSKAMSVYVVTQAVSLAFNQYVNPIALATIAWKYYFVYIAVIIFYLVFAYFFLVETRRFTIEEVSRLFDGKEVAEDVVADSHRHPAHDGQENGAKGGEEGEGEDGSKIDVLHVERA</sequence>
<keyword evidence="4 8" id="KW-0812">Transmembrane</keyword>
<evidence type="ECO:0000256" key="7">
    <source>
        <dbReference type="SAM" id="MobiDB-lite"/>
    </source>
</evidence>
<evidence type="ECO:0000259" key="9">
    <source>
        <dbReference type="PROSITE" id="PS50850"/>
    </source>
</evidence>
<dbReference type="InterPro" id="IPR036259">
    <property type="entry name" value="MFS_trans_sf"/>
</dbReference>
<feature type="transmembrane region" description="Helical" evidence="8">
    <location>
        <begin position="447"/>
        <end position="466"/>
    </location>
</feature>
<feature type="transmembrane region" description="Helical" evidence="8">
    <location>
        <begin position="377"/>
        <end position="396"/>
    </location>
</feature>
<evidence type="ECO:0000256" key="3">
    <source>
        <dbReference type="ARBA" id="ARBA00022448"/>
    </source>
</evidence>
<dbReference type="PROSITE" id="PS50850">
    <property type="entry name" value="MFS"/>
    <property type="match status" value="1"/>
</dbReference>
<gene>
    <name evidence="10" type="ORF">EHS25_009013</name>
</gene>
<feature type="domain" description="Major facilitator superfamily (MFS) profile" evidence="9">
    <location>
        <begin position="30"/>
        <end position="470"/>
    </location>
</feature>
<dbReference type="PANTHER" id="PTHR48022:SF52">
    <property type="entry name" value="SUGAR TRANSPORTER, PUTATIVE-RELATED"/>
    <property type="match status" value="1"/>
</dbReference>
<evidence type="ECO:0000313" key="11">
    <source>
        <dbReference type="Proteomes" id="UP000279259"/>
    </source>
</evidence>
<feature type="transmembrane region" description="Helical" evidence="8">
    <location>
        <begin position="346"/>
        <end position="371"/>
    </location>
</feature>
<keyword evidence="6 8" id="KW-0472">Membrane</keyword>
<dbReference type="Proteomes" id="UP000279259">
    <property type="component" value="Unassembled WGS sequence"/>
</dbReference>
<evidence type="ECO:0000256" key="5">
    <source>
        <dbReference type="ARBA" id="ARBA00022989"/>
    </source>
</evidence>
<dbReference type="GO" id="GO:0016020">
    <property type="term" value="C:membrane"/>
    <property type="evidence" value="ECO:0007669"/>
    <property type="project" value="UniProtKB-SubCell"/>
</dbReference>
<feature type="transmembrane region" description="Helical" evidence="8">
    <location>
        <begin position="28"/>
        <end position="48"/>
    </location>
</feature>
<feature type="compositionally biased region" description="Basic and acidic residues" evidence="7">
    <location>
        <begin position="517"/>
        <end position="529"/>
    </location>
</feature>
<feature type="transmembrane region" description="Helical" evidence="8">
    <location>
        <begin position="186"/>
        <end position="212"/>
    </location>
</feature>
<evidence type="ECO:0000256" key="1">
    <source>
        <dbReference type="ARBA" id="ARBA00004141"/>
    </source>
</evidence>
<keyword evidence="3" id="KW-0813">Transport</keyword>
<keyword evidence="11" id="KW-1185">Reference proteome</keyword>
<comment type="similarity">
    <text evidence="2">Belongs to the major facilitator superfamily. Sugar transporter (TC 2.A.1.1) family.</text>
</comment>
<dbReference type="PANTHER" id="PTHR48022">
    <property type="entry name" value="PLASTIDIC GLUCOSE TRANSPORTER 4"/>
    <property type="match status" value="1"/>
</dbReference>
<dbReference type="FunFam" id="1.20.1250.20:FF:000134">
    <property type="entry name" value="MFS sugar transporter protein"/>
    <property type="match status" value="1"/>
</dbReference>
<feature type="transmembrane region" description="Helical" evidence="8">
    <location>
        <begin position="128"/>
        <end position="146"/>
    </location>
</feature>
<name>A0A427YKM6_9TREE</name>
<organism evidence="10 11">
    <name type="scientific">Saitozyma podzolica</name>
    <dbReference type="NCBI Taxonomy" id="1890683"/>
    <lineage>
        <taxon>Eukaryota</taxon>
        <taxon>Fungi</taxon>
        <taxon>Dikarya</taxon>
        <taxon>Basidiomycota</taxon>
        <taxon>Agaricomycotina</taxon>
        <taxon>Tremellomycetes</taxon>
        <taxon>Tremellales</taxon>
        <taxon>Trimorphomycetaceae</taxon>
        <taxon>Saitozyma</taxon>
    </lineage>
</organism>
<feature type="transmembrane region" description="Helical" evidence="8">
    <location>
        <begin position="68"/>
        <end position="91"/>
    </location>
</feature>
<proteinExistence type="inferred from homology"/>
<evidence type="ECO:0000256" key="4">
    <source>
        <dbReference type="ARBA" id="ARBA00022692"/>
    </source>
</evidence>
<evidence type="ECO:0000256" key="2">
    <source>
        <dbReference type="ARBA" id="ARBA00010992"/>
    </source>
</evidence>
<dbReference type="InterPro" id="IPR020846">
    <property type="entry name" value="MFS_dom"/>
</dbReference>
<protein>
    <recommendedName>
        <fullName evidence="9">Major facilitator superfamily (MFS) profile domain-containing protein</fullName>
    </recommendedName>
</protein>
<keyword evidence="5 8" id="KW-1133">Transmembrane helix</keyword>
<evidence type="ECO:0000256" key="6">
    <source>
        <dbReference type="ARBA" id="ARBA00023136"/>
    </source>
</evidence>
<dbReference type="InterPro" id="IPR050360">
    <property type="entry name" value="MFS_Sugar_Transporters"/>
</dbReference>
<feature type="transmembrane region" description="Helical" evidence="8">
    <location>
        <begin position="280"/>
        <end position="302"/>
    </location>
</feature>
<dbReference type="AlphaFoldDB" id="A0A427YKM6"/>
<feature type="transmembrane region" description="Helical" evidence="8">
    <location>
        <begin position="158"/>
        <end position="180"/>
    </location>
</feature>
<dbReference type="OrthoDB" id="6133115at2759"/>
<evidence type="ECO:0000313" key="10">
    <source>
        <dbReference type="EMBL" id="RSH91644.1"/>
    </source>
</evidence>
<dbReference type="Gene3D" id="1.20.1250.20">
    <property type="entry name" value="MFS general substrate transporter like domains"/>
    <property type="match status" value="1"/>
</dbReference>
<dbReference type="InterPro" id="IPR005829">
    <property type="entry name" value="Sugar_transporter_CS"/>
</dbReference>
<evidence type="ECO:0000256" key="8">
    <source>
        <dbReference type="SAM" id="Phobius"/>
    </source>
</evidence>
<dbReference type="PROSITE" id="PS00216">
    <property type="entry name" value="SUGAR_TRANSPORT_1"/>
    <property type="match status" value="2"/>
</dbReference>
<feature type="transmembrane region" description="Helical" evidence="8">
    <location>
        <begin position="322"/>
        <end position="339"/>
    </location>
</feature>
<accession>A0A427YKM6</accession>
<feature type="region of interest" description="Disordered" evidence="7">
    <location>
        <begin position="493"/>
        <end position="529"/>
    </location>
</feature>
<reference evidence="10 11" key="1">
    <citation type="submission" date="2018-11" db="EMBL/GenBank/DDBJ databases">
        <title>Genome sequence of Saitozyma podzolica DSM 27192.</title>
        <authorList>
            <person name="Aliyu H."/>
            <person name="Gorte O."/>
            <person name="Ochsenreither K."/>
        </authorList>
    </citation>
    <scope>NUCLEOTIDE SEQUENCE [LARGE SCALE GENOMIC DNA]</scope>
    <source>
        <strain evidence="10 11">DSM 27192</strain>
    </source>
</reference>
<dbReference type="EMBL" id="RSCD01000007">
    <property type="protein sequence ID" value="RSH91644.1"/>
    <property type="molecule type" value="Genomic_DNA"/>
</dbReference>